<feature type="compositionally biased region" description="Pro residues" evidence="6">
    <location>
        <begin position="298"/>
        <end position="325"/>
    </location>
</feature>
<protein>
    <submittedName>
        <fullName evidence="10">Uncharacterized protein</fullName>
    </submittedName>
</protein>
<feature type="compositionally biased region" description="Pro residues" evidence="6">
    <location>
        <begin position="271"/>
        <end position="290"/>
    </location>
</feature>
<name>A0A8H7VEF2_9FUNG</name>
<keyword evidence="4" id="KW-0677">Repeat</keyword>
<dbReference type="InterPro" id="IPR000095">
    <property type="entry name" value="CRIB_dom"/>
</dbReference>
<dbReference type="PANTHER" id="PTHR13037">
    <property type="entry name" value="FORMIN"/>
    <property type="match status" value="1"/>
</dbReference>
<dbReference type="Gene3D" id="2.30.29.30">
    <property type="entry name" value="Pleckstrin-homology domain (PH domain)/Phosphotyrosine-binding domain (PTB)"/>
    <property type="match status" value="1"/>
</dbReference>
<evidence type="ECO:0000256" key="5">
    <source>
        <dbReference type="ARBA" id="ARBA00023242"/>
    </source>
</evidence>
<keyword evidence="11" id="KW-1185">Reference proteome</keyword>
<dbReference type="GO" id="GO:0003779">
    <property type="term" value="F:actin binding"/>
    <property type="evidence" value="ECO:0007669"/>
    <property type="project" value="InterPro"/>
</dbReference>
<feature type="domain" description="CRIB" evidence="7">
    <location>
        <begin position="169"/>
        <end position="182"/>
    </location>
</feature>
<dbReference type="CDD" id="cd01205">
    <property type="entry name" value="EVH1_WASP-like"/>
    <property type="match status" value="1"/>
</dbReference>
<evidence type="ECO:0000256" key="2">
    <source>
        <dbReference type="ARBA" id="ARBA00022553"/>
    </source>
</evidence>
<dbReference type="Pfam" id="PF00568">
    <property type="entry name" value="WH1"/>
    <property type="match status" value="1"/>
</dbReference>
<evidence type="ECO:0000313" key="10">
    <source>
        <dbReference type="EMBL" id="KAG2211479.1"/>
    </source>
</evidence>
<dbReference type="PROSITE" id="PS50108">
    <property type="entry name" value="CRIB"/>
    <property type="match status" value="1"/>
</dbReference>
<dbReference type="SUPFAM" id="SSF50729">
    <property type="entry name" value="PH domain-like"/>
    <property type="match status" value="1"/>
</dbReference>
<dbReference type="InterPro" id="IPR011993">
    <property type="entry name" value="PH-like_dom_sf"/>
</dbReference>
<feature type="compositionally biased region" description="Low complexity" evidence="6">
    <location>
        <begin position="426"/>
        <end position="441"/>
    </location>
</feature>
<evidence type="ECO:0000259" key="9">
    <source>
        <dbReference type="PROSITE" id="PS51082"/>
    </source>
</evidence>
<comment type="caution">
    <text evidence="10">The sequence shown here is derived from an EMBL/GenBank/DDBJ whole genome shotgun (WGS) entry which is preliminary data.</text>
</comment>
<dbReference type="Gene3D" id="3.90.810.10">
    <property type="entry name" value="CRIB domain"/>
    <property type="match status" value="1"/>
</dbReference>
<feature type="compositionally biased region" description="Low complexity" evidence="6">
    <location>
        <begin position="241"/>
        <end position="257"/>
    </location>
</feature>
<dbReference type="InterPro" id="IPR003124">
    <property type="entry name" value="WH2_dom"/>
</dbReference>
<evidence type="ECO:0000313" key="11">
    <source>
        <dbReference type="Proteomes" id="UP000650833"/>
    </source>
</evidence>
<dbReference type="PROSITE" id="PS51082">
    <property type="entry name" value="WH2"/>
    <property type="match status" value="1"/>
</dbReference>
<feature type="region of interest" description="Disordered" evidence="6">
    <location>
        <begin position="229"/>
        <end position="441"/>
    </location>
</feature>
<evidence type="ECO:0000259" key="7">
    <source>
        <dbReference type="PROSITE" id="PS50108"/>
    </source>
</evidence>
<dbReference type="Proteomes" id="UP000650833">
    <property type="component" value="Unassembled WGS sequence"/>
</dbReference>
<accession>A0A8H7VEF2</accession>
<dbReference type="PROSITE" id="PS50229">
    <property type="entry name" value="WH1"/>
    <property type="match status" value="1"/>
</dbReference>
<comment type="subcellular location">
    <subcellularLocation>
        <location evidence="1">Nucleus</location>
    </subcellularLocation>
</comment>
<keyword evidence="5" id="KW-0539">Nucleus</keyword>
<sequence length="473" mass="50631">MRSVTLSSPEDKNLVRKAVPTSKIFTAGVARLHVASPDPSKWTYSQVWGAAIFCIDKAKNNSFFIRLVDIQNNSGVIWEQELYVGFNYIKDASYFHSFETDDCLTALEFVDEGEADVFYKKVQGRDSLSAKATAPATESINNSGFGHRKTPSFSNTLNKRKSKIDKNHIGMPADFKHVGHIGYTPGKGFSVQNNDPEWNGIFDQLKELGISADEISDNQEFIQDFLQQNGTTLPSSPPPNQFQQRQQQQQQREIPITTAPPPIQTSRKKAPPPPPPPGRHHAPPPPPPPRRSNNNQSSPPPPPPARHPGPPVPNRGRPVPTPPPSMGGGFAPNPPQPPMGGVPPPPPPPPQPSMGGIPPPPPPPMMNNGNAPPPPPQMGSPPPPSGGDGRSDLMASIRSAGGFGTLKSSGKLREAEKSAPPTTSMANQAASTATGAAAGAAGGNLASSLADVLKQRKQAMQSDDEDEDDDEWE</sequence>
<dbReference type="PANTHER" id="PTHR13037:SF24">
    <property type="entry name" value="POLYCOMB PROTEIN PCL-RELATED"/>
    <property type="match status" value="1"/>
</dbReference>
<feature type="compositionally biased region" description="Pro residues" evidence="6">
    <location>
        <begin position="332"/>
        <end position="385"/>
    </location>
</feature>
<dbReference type="EMBL" id="JAEPRC010000065">
    <property type="protein sequence ID" value="KAG2211479.1"/>
    <property type="molecule type" value="Genomic_DNA"/>
</dbReference>
<feature type="region of interest" description="Disordered" evidence="6">
    <location>
        <begin position="454"/>
        <end position="473"/>
    </location>
</feature>
<evidence type="ECO:0000256" key="4">
    <source>
        <dbReference type="ARBA" id="ARBA00022737"/>
    </source>
</evidence>
<dbReference type="InterPro" id="IPR033927">
    <property type="entry name" value="WASPfam_EVH1"/>
</dbReference>
<dbReference type="InterPro" id="IPR000697">
    <property type="entry name" value="WH1/EVH1_dom"/>
</dbReference>
<dbReference type="SMART" id="SM00461">
    <property type="entry name" value="WH1"/>
    <property type="match status" value="1"/>
</dbReference>
<dbReference type="Pfam" id="PF00786">
    <property type="entry name" value="PBD"/>
    <property type="match status" value="1"/>
</dbReference>
<keyword evidence="3" id="KW-0945">Host-virus interaction</keyword>
<evidence type="ECO:0000259" key="8">
    <source>
        <dbReference type="PROSITE" id="PS50229"/>
    </source>
</evidence>
<evidence type="ECO:0000256" key="1">
    <source>
        <dbReference type="ARBA" id="ARBA00004123"/>
    </source>
</evidence>
<feature type="domain" description="WH2" evidence="9">
    <location>
        <begin position="389"/>
        <end position="409"/>
    </location>
</feature>
<reference evidence="10" key="1">
    <citation type="submission" date="2020-12" db="EMBL/GenBank/DDBJ databases">
        <title>Metabolic potential, ecology and presence of endohyphal bacteria is reflected in genomic diversity of Mucoromycotina.</title>
        <authorList>
            <person name="Muszewska A."/>
            <person name="Okrasinska A."/>
            <person name="Steczkiewicz K."/>
            <person name="Drgas O."/>
            <person name="Orlowska M."/>
            <person name="Perlinska-Lenart U."/>
            <person name="Aleksandrzak-Piekarczyk T."/>
            <person name="Szatraj K."/>
            <person name="Zielenkiewicz U."/>
            <person name="Pilsyk S."/>
            <person name="Malc E."/>
            <person name="Mieczkowski P."/>
            <person name="Kruszewska J.S."/>
            <person name="Biernat P."/>
            <person name="Pawlowska J."/>
        </authorList>
    </citation>
    <scope>NUCLEOTIDE SEQUENCE</scope>
    <source>
        <strain evidence="10">CBS 226.32</strain>
    </source>
</reference>
<dbReference type="InterPro" id="IPR036936">
    <property type="entry name" value="CRIB_dom_sf"/>
</dbReference>
<feature type="domain" description="WH1" evidence="8">
    <location>
        <begin position="17"/>
        <end position="129"/>
    </location>
</feature>
<dbReference type="GO" id="GO:0005634">
    <property type="term" value="C:nucleus"/>
    <property type="evidence" value="ECO:0007669"/>
    <property type="project" value="UniProtKB-SubCell"/>
</dbReference>
<dbReference type="CDD" id="cd00132">
    <property type="entry name" value="CRIB"/>
    <property type="match status" value="1"/>
</dbReference>
<feature type="compositionally biased region" description="Acidic residues" evidence="6">
    <location>
        <begin position="462"/>
        <end position="473"/>
    </location>
</feature>
<gene>
    <name evidence="10" type="ORF">INT46_000303</name>
</gene>
<proteinExistence type="predicted"/>
<evidence type="ECO:0000256" key="3">
    <source>
        <dbReference type="ARBA" id="ARBA00022581"/>
    </source>
</evidence>
<dbReference type="OrthoDB" id="8963340at2759"/>
<evidence type="ECO:0000256" key="6">
    <source>
        <dbReference type="SAM" id="MobiDB-lite"/>
    </source>
</evidence>
<dbReference type="AlphaFoldDB" id="A0A8H7VEF2"/>
<organism evidence="10 11">
    <name type="scientific">Mucor plumbeus</name>
    <dbReference type="NCBI Taxonomy" id="97098"/>
    <lineage>
        <taxon>Eukaryota</taxon>
        <taxon>Fungi</taxon>
        <taxon>Fungi incertae sedis</taxon>
        <taxon>Mucoromycota</taxon>
        <taxon>Mucoromycotina</taxon>
        <taxon>Mucoromycetes</taxon>
        <taxon>Mucorales</taxon>
        <taxon>Mucorineae</taxon>
        <taxon>Mucoraceae</taxon>
        <taxon>Mucor</taxon>
    </lineage>
</organism>
<keyword evidence="2" id="KW-0597">Phosphoprotein</keyword>